<dbReference type="EMBL" id="JAVLAM010000005">
    <property type="protein sequence ID" value="MDT7015339.1"/>
    <property type="molecule type" value="Genomic_DNA"/>
</dbReference>
<name>A0AAW8W9C7_9LACO</name>
<protein>
    <recommendedName>
        <fullName evidence="3">Transcriptional regulator</fullName>
    </recommendedName>
</protein>
<dbReference type="AlphaFoldDB" id="A0AAW8W9C7"/>
<comment type="caution">
    <text evidence="1">The sequence shown here is derived from an EMBL/GenBank/DDBJ whole genome shotgun (WGS) entry which is preliminary data.</text>
</comment>
<organism evidence="1 2">
    <name type="scientific">Levilactobacillus namurensis</name>
    <dbReference type="NCBI Taxonomy" id="380393"/>
    <lineage>
        <taxon>Bacteria</taxon>
        <taxon>Bacillati</taxon>
        <taxon>Bacillota</taxon>
        <taxon>Bacilli</taxon>
        <taxon>Lactobacillales</taxon>
        <taxon>Lactobacillaceae</taxon>
        <taxon>Levilactobacillus</taxon>
    </lineage>
</organism>
<proteinExistence type="predicted"/>
<evidence type="ECO:0000313" key="1">
    <source>
        <dbReference type="EMBL" id="MDT7015339.1"/>
    </source>
</evidence>
<sequence length="107" mass="12436">MEPKYLSVLHEVESKYGSISNAPPEEVDRVQKAAGVTNEVVKRPTRERGDQWKQFLRELDTEKMTSYEILMAARKDECLSKNWHISIGAVYHAMKKYGIKYKKMSEV</sequence>
<dbReference type="Proteomes" id="UP001254075">
    <property type="component" value="Unassembled WGS sequence"/>
</dbReference>
<accession>A0AAW8W9C7</accession>
<evidence type="ECO:0008006" key="3">
    <source>
        <dbReference type="Google" id="ProtNLM"/>
    </source>
</evidence>
<reference evidence="1" key="1">
    <citation type="submission" date="2023-08" db="EMBL/GenBank/DDBJ databases">
        <authorList>
            <person name="Page C.A."/>
            <person name="Perez-Diaz I.M."/>
        </authorList>
    </citation>
    <scope>NUCLEOTIDE SEQUENCE</scope>
    <source>
        <strain evidence="1">3.8.38</strain>
    </source>
</reference>
<evidence type="ECO:0000313" key="2">
    <source>
        <dbReference type="Proteomes" id="UP001254075"/>
    </source>
</evidence>
<gene>
    <name evidence="1" type="ORF">RI532_13235</name>
</gene>
<dbReference type="RefSeq" id="WP_304125823.1">
    <property type="nucleotide sequence ID" value="NZ_CAJLCK010000048.1"/>
</dbReference>